<evidence type="ECO:0000313" key="12">
    <source>
        <dbReference type="Proteomes" id="UP000223913"/>
    </source>
</evidence>
<dbReference type="Gene3D" id="2.40.170.20">
    <property type="entry name" value="TonB-dependent receptor, beta-barrel domain"/>
    <property type="match status" value="1"/>
</dbReference>
<feature type="chain" id="PRO_5012655034" evidence="8">
    <location>
        <begin position="21"/>
        <end position="786"/>
    </location>
</feature>
<dbReference type="SUPFAM" id="SSF49464">
    <property type="entry name" value="Carboxypeptidase regulatory domain-like"/>
    <property type="match status" value="1"/>
</dbReference>
<evidence type="ECO:0000259" key="9">
    <source>
        <dbReference type="Pfam" id="PF07715"/>
    </source>
</evidence>
<dbReference type="InterPro" id="IPR036942">
    <property type="entry name" value="Beta-barrel_TonB_sf"/>
</dbReference>
<feature type="signal peptide" evidence="8">
    <location>
        <begin position="1"/>
        <end position="20"/>
    </location>
</feature>
<dbReference type="SUPFAM" id="SSF56935">
    <property type="entry name" value="Porins"/>
    <property type="match status" value="1"/>
</dbReference>
<evidence type="ECO:0000313" key="11">
    <source>
        <dbReference type="EMBL" id="PHN02660.1"/>
    </source>
</evidence>
<keyword evidence="3 7" id="KW-1134">Transmembrane beta strand</keyword>
<comment type="similarity">
    <text evidence="7">Belongs to the TonB-dependent receptor family.</text>
</comment>
<dbReference type="AlphaFoldDB" id="A0A2D0N2M5"/>
<dbReference type="Pfam" id="PF07715">
    <property type="entry name" value="Plug"/>
    <property type="match status" value="1"/>
</dbReference>
<dbReference type="InterPro" id="IPR008969">
    <property type="entry name" value="CarboxyPept-like_regulatory"/>
</dbReference>
<evidence type="ECO:0000259" key="10">
    <source>
        <dbReference type="Pfam" id="PF14905"/>
    </source>
</evidence>
<evidence type="ECO:0000256" key="8">
    <source>
        <dbReference type="SAM" id="SignalP"/>
    </source>
</evidence>
<evidence type="ECO:0000256" key="6">
    <source>
        <dbReference type="ARBA" id="ARBA00023237"/>
    </source>
</evidence>
<feature type="domain" description="TonB-dependent receptor plug" evidence="9">
    <location>
        <begin position="143"/>
        <end position="220"/>
    </location>
</feature>
<keyword evidence="11" id="KW-0675">Receptor</keyword>
<dbReference type="InterPro" id="IPR039426">
    <property type="entry name" value="TonB-dep_rcpt-like"/>
</dbReference>
<dbReference type="PROSITE" id="PS52016">
    <property type="entry name" value="TONB_DEPENDENT_REC_3"/>
    <property type="match status" value="1"/>
</dbReference>
<evidence type="ECO:0000256" key="1">
    <source>
        <dbReference type="ARBA" id="ARBA00004571"/>
    </source>
</evidence>
<dbReference type="PANTHER" id="PTHR40980">
    <property type="entry name" value="PLUG DOMAIN-CONTAINING PROTEIN"/>
    <property type="match status" value="1"/>
</dbReference>
<dbReference type="Proteomes" id="UP000223913">
    <property type="component" value="Unassembled WGS sequence"/>
</dbReference>
<comment type="caution">
    <text evidence="11">The sequence shown here is derived from an EMBL/GenBank/DDBJ whole genome shotgun (WGS) entry which is preliminary data.</text>
</comment>
<dbReference type="Pfam" id="PF14905">
    <property type="entry name" value="OMP_b-brl_3"/>
    <property type="match status" value="1"/>
</dbReference>
<dbReference type="GO" id="GO:0009279">
    <property type="term" value="C:cell outer membrane"/>
    <property type="evidence" value="ECO:0007669"/>
    <property type="project" value="UniProtKB-SubCell"/>
</dbReference>
<keyword evidence="2 7" id="KW-0813">Transport</keyword>
<reference evidence="11 12" key="1">
    <citation type="submission" date="2017-10" db="EMBL/GenBank/DDBJ databases">
        <title>The draft genome sequence of Lewinella nigricans NBRC 102662.</title>
        <authorList>
            <person name="Wang K."/>
        </authorList>
    </citation>
    <scope>NUCLEOTIDE SEQUENCE [LARGE SCALE GENOMIC DNA]</scope>
    <source>
        <strain evidence="11 12">NBRC 102662</strain>
    </source>
</reference>
<keyword evidence="12" id="KW-1185">Reference proteome</keyword>
<protein>
    <submittedName>
        <fullName evidence="11">TonB-dependent receptor</fullName>
    </submittedName>
</protein>
<evidence type="ECO:0000256" key="3">
    <source>
        <dbReference type="ARBA" id="ARBA00022452"/>
    </source>
</evidence>
<evidence type="ECO:0000256" key="4">
    <source>
        <dbReference type="ARBA" id="ARBA00022692"/>
    </source>
</evidence>
<organism evidence="11 12">
    <name type="scientific">Flavilitoribacter nigricans (strain ATCC 23147 / DSM 23189 / NBRC 102662 / NCIMB 1420 / SS-2)</name>
    <name type="common">Lewinella nigricans</name>
    <dbReference type="NCBI Taxonomy" id="1122177"/>
    <lineage>
        <taxon>Bacteria</taxon>
        <taxon>Pseudomonadati</taxon>
        <taxon>Bacteroidota</taxon>
        <taxon>Saprospiria</taxon>
        <taxon>Saprospirales</taxon>
        <taxon>Lewinellaceae</taxon>
        <taxon>Flavilitoribacter</taxon>
    </lineage>
</organism>
<gene>
    <name evidence="11" type="ORF">CRP01_31185</name>
</gene>
<keyword evidence="6 7" id="KW-0998">Cell outer membrane</keyword>
<proteinExistence type="inferred from homology"/>
<evidence type="ECO:0000256" key="7">
    <source>
        <dbReference type="PROSITE-ProRule" id="PRU01360"/>
    </source>
</evidence>
<dbReference type="EMBL" id="PDUD01000038">
    <property type="protein sequence ID" value="PHN02660.1"/>
    <property type="molecule type" value="Genomic_DNA"/>
</dbReference>
<dbReference type="RefSeq" id="WP_099153989.1">
    <property type="nucleotide sequence ID" value="NZ_PDUD01000038.1"/>
</dbReference>
<sequence length="786" mass="89227">MKKTLFFIFALILISPIAYAQVKITGKVVDEQTDAPLGYATIQLMKAADDALAGGGLSDDDGKFSMEAEAGEYYLLLDFMGYQQMKTDAFTVGKKAYDFGLIKLASRTSTLDEVVVQAEKSTMELALDKRIFNVGKDLGNAGGSAIEILNNIPSVTVDVEGGVRLRGSSNVRILIDGKPSGLVSFKGGSGLQQLQANLIEKVEIITNPSARYEAEGMAGIINIVLKKDRRQGLNGSFDVTAGYPLNVGAAANLNYRRKNINFFINYGLNYRKTPSYTTIYQEVYANDSTFISEQIYDGVKDGFDNNIRGGLDFFFNERNILTASYMLSRSDGKRLTDLRYDDYIGSTSNLDSYTLRTQDETETEPISEYVLSYKSLFKREGHELNASIRYMDHWETSDQIYEQSSYFPDGSRDSSRDLYQTSLNDETEEQLLLQVDYVQPFATEGKLEIGLRSSFRDMENDYIVKERNESGVLEVLPGLDNNFIYQENIHGLYGIIGNKSKRFSYQFGLRAEWTDIETILEKTQESNPRNYTNLFPSAHFTYDLPAGHAVQLSYSRRVQRPTYNDLSPFVTFSDNRNYFSGNPDLNPEFSDVFELGHVKYFDKGSISSSVYYRKVNDKIIRIRSVDSRGFSTTLPENLATEDAYGAEFTAGYTATKWWKLDFNFNFFRSIIDGTNVDSDFSSDTYTWFTRQTSRFTLSPTTDLQFRANYEAPMNTPQGSRKSLYFFDLAINKDIFKDKGTLTLNVSDILNSRKYRSVSEGETFYTFANAQRIRRQINLVLNYRLNQ</sequence>
<dbReference type="InterPro" id="IPR012910">
    <property type="entry name" value="Plug_dom"/>
</dbReference>
<evidence type="ECO:0000256" key="5">
    <source>
        <dbReference type="ARBA" id="ARBA00023136"/>
    </source>
</evidence>
<evidence type="ECO:0000256" key="2">
    <source>
        <dbReference type="ARBA" id="ARBA00022448"/>
    </source>
</evidence>
<keyword evidence="5 7" id="KW-0472">Membrane</keyword>
<feature type="domain" description="Outer membrane protein beta-barrel" evidence="10">
    <location>
        <begin position="377"/>
        <end position="782"/>
    </location>
</feature>
<dbReference type="InterPro" id="IPR037066">
    <property type="entry name" value="Plug_dom_sf"/>
</dbReference>
<dbReference type="Pfam" id="PF13715">
    <property type="entry name" value="CarbopepD_reg_2"/>
    <property type="match status" value="1"/>
</dbReference>
<dbReference type="Gene3D" id="2.170.130.10">
    <property type="entry name" value="TonB-dependent receptor, plug domain"/>
    <property type="match status" value="1"/>
</dbReference>
<name>A0A2D0N2M5_FLAN2</name>
<dbReference type="OrthoDB" id="905812at2"/>
<keyword evidence="8" id="KW-0732">Signal</keyword>
<dbReference type="InterPro" id="IPR041700">
    <property type="entry name" value="OMP_b-brl_3"/>
</dbReference>
<keyword evidence="4 7" id="KW-0812">Transmembrane</keyword>
<dbReference type="Gene3D" id="2.60.40.1120">
    <property type="entry name" value="Carboxypeptidase-like, regulatory domain"/>
    <property type="match status" value="1"/>
</dbReference>
<dbReference type="PANTHER" id="PTHR40980:SF4">
    <property type="entry name" value="TONB-DEPENDENT RECEPTOR-LIKE BETA-BARREL DOMAIN-CONTAINING PROTEIN"/>
    <property type="match status" value="1"/>
</dbReference>
<comment type="subcellular location">
    <subcellularLocation>
        <location evidence="1 7">Cell outer membrane</location>
        <topology evidence="1 7">Multi-pass membrane protein</topology>
    </subcellularLocation>
</comment>
<accession>A0A2D0N2M5</accession>